<sequence>MRPRSQSLLHERQQARDLDEAFELESSEDIEGYHAHELDTFLNRSTSPHSDDDDRSEAEQSFLPDAHHRNASATSLFSLESIPMIPLSLSQARAPDLQKKVSLINGLGLVIGSMIGSGLFSSPGPVLEAVGAPGTSLVIWLVSGLIAMMGALCYAELGSMLPMNGGETVYLNRAFGSLISFVFEFVTIVVQKPGSLAIVCVIFGEYVSRIIFHTYFFSTPHDTDAAVQLADSVIPAYLPKLIAIICVFLVSAINALSVKAGIRAQDILTILKLLAAAVIAIVGLVILGRDGSRGSHSFDGDLFSGYNQVSFGQYTLALYSGLWAYDGWNNLNYVSGEMKNPNRDLPRVIFIGIPTVILFYILANVAYLAVLPSNVIVHTNTVAMDFGKTLFGSVGGILFALCVALSCFGTANATVFTSSRIVFVSAKQGHIPAFFGKVSPARQTPQTAILLLAVLSIIMIIPGSFKTLVNFYSVCAWLFYFLAVLALIVLRFKEPELKRPYKTWLSTPILFCVIAIFLFVMPFVEAPWESFAALGFTALGIPVWLLRVKYGESVERFMEGEQIFEIALRLSLSLLTCILQLWQRDWAARTGAAAFPGTDYFSGDVAAKVTNDSI</sequence>
<dbReference type="OrthoDB" id="5982228at2759"/>
<dbReference type="Gene3D" id="1.20.1740.10">
    <property type="entry name" value="Amino acid/polyamine transporter I"/>
    <property type="match status" value="1"/>
</dbReference>
<feature type="transmembrane region" description="Helical" evidence="6">
    <location>
        <begin position="348"/>
        <end position="370"/>
    </location>
</feature>
<evidence type="ECO:0000256" key="4">
    <source>
        <dbReference type="ARBA" id="ARBA00023136"/>
    </source>
</evidence>
<keyword evidence="8" id="KW-1185">Reference proteome</keyword>
<keyword evidence="2 6" id="KW-0812">Transmembrane</keyword>
<feature type="transmembrane region" description="Helical" evidence="6">
    <location>
        <begin position="530"/>
        <end position="548"/>
    </location>
</feature>
<keyword evidence="3 6" id="KW-1133">Transmembrane helix</keyword>
<proteinExistence type="predicted"/>
<feature type="transmembrane region" description="Helical" evidence="6">
    <location>
        <begin position="504"/>
        <end position="524"/>
    </location>
</feature>
<comment type="subcellular location">
    <subcellularLocation>
        <location evidence="1">Membrane</location>
        <topology evidence="1">Multi-pass membrane protein</topology>
    </subcellularLocation>
</comment>
<evidence type="ECO:0008006" key="9">
    <source>
        <dbReference type="Google" id="ProtNLM"/>
    </source>
</evidence>
<evidence type="ECO:0000256" key="6">
    <source>
        <dbReference type="SAM" id="Phobius"/>
    </source>
</evidence>
<feature type="transmembrane region" description="Helical" evidence="6">
    <location>
        <begin position="103"/>
        <end position="122"/>
    </location>
</feature>
<evidence type="ECO:0000256" key="1">
    <source>
        <dbReference type="ARBA" id="ARBA00004141"/>
    </source>
</evidence>
<evidence type="ECO:0000256" key="2">
    <source>
        <dbReference type="ARBA" id="ARBA00022692"/>
    </source>
</evidence>
<dbReference type="PANTHER" id="PTHR11785:SF512">
    <property type="entry name" value="SOBREMESA, ISOFORM B"/>
    <property type="match status" value="1"/>
</dbReference>
<evidence type="ECO:0000313" key="8">
    <source>
        <dbReference type="Proteomes" id="UP000654370"/>
    </source>
</evidence>
<accession>A0A8H7UIP6</accession>
<protein>
    <recommendedName>
        <fullName evidence="9">Amino acid transporter</fullName>
    </recommendedName>
</protein>
<feature type="transmembrane region" description="Helical" evidence="6">
    <location>
        <begin position="237"/>
        <end position="255"/>
    </location>
</feature>
<organism evidence="7 8">
    <name type="scientific">Mortierella isabellina</name>
    <name type="common">Filamentous fungus</name>
    <name type="synonym">Umbelopsis isabellina</name>
    <dbReference type="NCBI Taxonomy" id="91625"/>
    <lineage>
        <taxon>Eukaryota</taxon>
        <taxon>Fungi</taxon>
        <taxon>Fungi incertae sedis</taxon>
        <taxon>Mucoromycota</taxon>
        <taxon>Mucoromycotina</taxon>
        <taxon>Umbelopsidomycetes</taxon>
        <taxon>Umbelopsidales</taxon>
        <taxon>Umbelopsidaceae</taxon>
        <taxon>Umbelopsis</taxon>
    </lineage>
</organism>
<feature type="region of interest" description="Disordered" evidence="5">
    <location>
        <begin position="35"/>
        <end position="65"/>
    </location>
</feature>
<comment type="caution">
    <text evidence="7">The sequence shown here is derived from an EMBL/GenBank/DDBJ whole genome shotgun (WGS) entry which is preliminary data.</text>
</comment>
<feature type="transmembrane region" description="Helical" evidence="6">
    <location>
        <begin position="471"/>
        <end position="492"/>
    </location>
</feature>
<dbReference type="InterPro" id="IPR002293">
    <property type="entry name" value="AA/rel_permease1"/>
</dbReference>
<gene>
    <name evidence="7" type="ORF">INT43_000474</name>
</gene>
<dbReference type="Proteomes" id="UP000654370">
    <property type="component" value="Unassembled WGS sequence"/>
</dbReference>
<dbReference type="InterPro" id="IPR050598">
    <property type="entry name" value="AminoAcid_Transporter"/>
</dbReference>
<dbReference type="FunFam" id="1.20.1740.10:FF:000042">
    <property type="entry name" value="Similar to amino acid transporter"/>
    <property type="match status" value="1"/>
</dbReference>
<feature type="transmembrane region" description="Helical" evidence="6">
    <location>
        <begin position="169"/>
        <end position="190"/>
    </location>
</feature>
<evidence type="ECO:0000256" key="3">
    <source>
        <dbReference type="ARBA" id="ARBA00022989"/>
    </source>
</evidence>
<reference evidence="7" key="1">
    <citation type="submission" date="2020-12" db="EMBL/GenBank/DDBJ databases">
        <title>Metabolic potential, ecology and presence of endohyphal bacteria is reflected in genomic diversity of Mucoromycotina.</title>
        <authorList>
            <person name="Muszewska A."/>
            <person name="Okrasinska A."/>
            <person name="Steczkiewicz K."/>
            <person name="Drgas O."/>
            <person name="Orlowska M."/>
            <person name="Perlinska-Lenart U."/>
            <person name="Aleksandrzak-Piekarczyk T."/>
            <person name="Szatraj K."/>
            <person name="Zielenkiewicz U."/>
            <person name="Pilsyk S."/>
            <person name="Malc E."/>
            <person name="Mieczkowski P."/>
            <person name="Kruszewska J.S."/>
            <person name="Biernat P."/>
            <person name="Pawlowska J."/>
        </authorList>
    </citation>
    <scope>NUCLEOTIDE SEQUENCE</scope>
    <source>
        <strain evidence="7">WA0000067209</strain>
    </source>
</reference>
<evidence type="ECO:0000313" key="7">
    <source>
        <dbReference type="EMBL" id="KAG2184565.1"/>
    </source>
</evidence>
<dbReference type="Pfam" id="PF13520">
    <property type="entry name" value="AA_permease_2"/>
    <property type="match status" value="1"/>
</dbReference>
<dbReference type="GO" id="GO:0016020">
    <property type="term" value="C:membrane"/>
    <property type="evidence" value="ECO:0007669"/>
    <property type="project" value="UniProtKB-SubCell"/>
</dbReference>
<feature type="transmembrane region" description="Helical" evidence="6">
    <location>
        <begin position="137"/>
        <end position="157"/>
    </location>
</feature>
<dbReference type="GO" id="GO:0015179">
    <property type="term" value="F:L-amino acid transmembrane transporter activity"/>
    <property type="evidence" value="ECO:0007669"/>
    <property type="project" value="TreeGrafter"/>
</dbReference>
<dbReference type="PANTHER" id="PTHR11785">
    <property type="entry name" value="AMINO ACID TRANSPORTER"/>
    <property type="match status" value="1"/>
</dbReference>
<keyword evidence="4 6" id="KW-0472">Membrane</keyword>
<feature type="transmembrane region" description="Helical" evidence="6">
    <location>
        <begin position="390"/>
        <end position="411"/>
    </location>
</feature>
<name>A0A8H7UIP6_MORIS</name>
<evidence type="ECO:0000256" key="5">
    <source>
        <dbReference type="SAM" id="MobiDB-lite"/>
    </source>
</evidence>
<dbReference type="AlphaFoldDB" id="A0A8H7UIP6"/>
<dbReference type="EMBL" id="JAEPQZ010000002">
    <property type="protein sequence ID" value="KAG2184565.1"/>
    <property type="molecule type" value="Genomic_DNA"/>
</dbReference>
<feature type="transmembrane region" description="Helical" evidence="6">
    <location>
        <begin position="447"/>
        <end position="465"/>
    </location>
</feature>
<feature type="transmembrane region" description="Helical" evidence="6">
    <location>
        <begin position="267"/>
        <end position="287"/>
    </location>
</feature>